<feature type="coiled-coil region" evidence="1">
    <location>
        <begin position="189"/>
        <end position="223"/>
    </location>
</feature>
<evidence type="ECO:0000256" key="1">
    <source>
        <dbReference type="SAM" id="Coils"/>
    </source>
</evidence>
<dbReference type="Proteomes" id="UP000692954">
    <property type="component" value="Unassembled WGS sequence"/>
</dbReference>
<keyword evidence="3" id="KW-1185">Reference proteome</keyword>
<gene>
    <name evidence="2" type="ORF">PSON_ATCC_30995.1.T0020052</name>
</gene>
<accession>A0A8S1JZH4</accession>
<dbReference type="EMBL" id="CAJJDN010000002">
    <property type="protein sequence ID" value="CAD8046759.1"/>
    <property type="molecule type" value="Genomic_DNA"/>
</dbReference>
<dbReference type="AlphaFoldDB" id="A0A8S1JZH4"/>
<keyword evidence="1" id="KW-0175">Coiled coil</keyword>
<organism evidence="2 3">
    <name type="scientific">Paramecium sonneborni</name>
    <dbReference type="NCBI Taxonomy" id="65129"/>
    <lineage>
        <taxon>Eukaryota</taxon>
        <taxon>Sar</taxon>
        <taxon>Alveolata</taxon>
        <taxon>Ciliophora</taxon>
        <taxon>Intramacronucleata</taxon>
        <taxon>Oligohymenophorea</taxon>
        <taxon>Peniculida</taxon>
        <taxon>Parameciidae</taxon>
        <taxon>Paramecium</taxon>
    </lineage>
</organism>
<name>A0A8S1JZH4_9CILI</name>
<proteinExistence type="predicted"/>
<reference evidence="2" key="1">
    <citation type="submission" date="2021-01" db="EMBL/GenBank/DDBJ databases">
        <authorList>
            <consortium name="Genoscope - CEA"/>
            <person name="William W."/>
        </authorList>
    </citation>
    <scope>NUCLEOTIDE SEQUENCE</scope>
</reference>
<protein>
    <submittedName>
        <fullName evidence="2">Uncharacterized protein</fullName>
    </submittedName>
</protein>
<comment type="caution">
    <text evidence="2">The sequence shown here is derived from an EMBL/GenBank/DDBJ whole genome shotgun (WGS) entry which is preliminary data.</text>
</comment>
<evidence type="ECO:0000313" key="2">
    <source>
        <dbReference type="EMBL" id="CAD8046759.1"/>
    </source>
</evidence>
<evidence type="ECO:0000313" key="3">
    <source>
        <dbReference type="Proteomes" id="UP000692954"/>
    </source>
</evidence>
<sequence length="344" mass="41791">MGITEQDLIPLKKIKIPPEYEKDSQFYQETIIKQYEKRRQRLLMEYHELLNKKSEEIQSHPKSLPPEETYEENSFSKINDKLMKQKKFQQDFREQQLIQYSQKEQLIETRRKQISSERESREYQKEVLQTSRIEQVQKNRDILQKLTTDKHIKKKMSYDAKIQKWELLKQAQYQIPRSTRVDETLARYQKCLEEKKQQDLQRLKRLEESLEKARSKKSQNIIEIKRRGLLEQLRIEEALFNRERSYQTKKTNQVQKAKQKTVPIRPIINELPKQISYSQPKFLCSKKQKKLNSETISHFSQEIIQLIDIINIHDIEEKLLHVFATQDKIQRELFYKTNYLSLYQ</sequence>